<gene>
    <name evidence="2" type="ORF">TBIB3V08_LOCUS7817</name>
</gene>
<proteinExistence type="predicted"/>
<feature type="region of interest" description="Disordered" evidence="1">
    <location>
        <begin position="44"/>
        <end position="78"/>
    </location>
</feature>
<protein>
    <submittedName>
        <fullName evidence="2">Uncharacterized protein</fullName>
    </submittedName>
</protein>
<evidence type="ECO:0000313" key="2">
    <source>
        <dbReference type="EMBL" id="CAD7445465.1"/>
    </source>
</evidence>
<accession>A0A7R9F1T0</accession>
<organism evidence="2">
    <name type="scientific">Timema bartmani</name>
    <dbReference type="NCBI Taxonomy" id="61472"/>
    <lineage>
        <taxon>Eukaryota</taxon>
        <taxon>Metazoa</taxon>
        <taxon>Ecdysozoa</taxon>
        <taxon>Arthropoda</taxon>
        <taxon>Hexapoda</taxon>
        <taxon>Insecta</taxon>
        <taxon>Pterygota</taxon>
        <taxon>Neoptera</taxon>
        <taxon>Polyneoptera</taxon>
        <taxon>Phasmatodea</taxon>
        <taxon>Timematodea</taxon>
        <taxon>Timematoidea</taxon>
        <taxon>Timematidae</taxon>
        <taxon>Timema</taxon>
    </lineage>
</organism>
<evidence type="ECO:0000256" key="1">
    <source>
        <dbReference type="SAM" id="MobiDB-lite"/>
    </source>
</evidence>
<name>A0A7R9F1T0_9NEOP</name>
<sequence length="78" mass="8908">MKTKHGVGSSTCTADDSQATEYLATNQLGFQRYIAQRFGRSRLDLAEPPKKANRKEGTPELRDYEQKEVKVQQKQSDF</sequence>
<reference evidence="2" key="1">
    <citation type="submission" date="2020-11" db="EMBL/GenBank/DDBJ databases">
        <authorList>
            <person name="Tran Van P."/>
        </authorList>
    </citation>
    <scope>NUCLEOTIDE SEQUENCE</scope>
</reference>
<dbReference type="EMBL" id="OD567290">
    <property type="protein sequence ID" value="CAD7445465.1"/>
    <property type="molecule type" value="Genomic_DNA"/>
</dbReference>
<dbReference type="AlphaFoldDB" id="A0A7R9F1T0"/>